<comment type="caution">
    <text evidence="1">The sequence shown here is derived from an EMBL/GenBank/DDBJ whole genome shotgun (WGS) entry which is preliminary data.</text>
</comment>
<dbReference type="EMBL" id="LSBJ02000003">
    <property type="protein sequence ID" value="OAQ68054.2"/>
    <property type="molecule type" value="Genomic_DNA"/>
</dbReference>
<dbReference type="RefSeq" id="XP_022284464.1">
    <property type="nucleotide sequence ID" value="XM_022428980.1"/>
</dbReference>
<reference evidence="1 2" key="1">
    <citation type="journal article" date="2016" name="PLoS Pathog.">
        <title>Biosynthesis of antibiotic leucinostatins in bio-control fungus Purpureocillium lilacinum and their inhibition on phytophthora revealed by genome mining.</title>
        <authorList>
            <person name="Wang G."/>
            <person name="Liu Z."/>
            <person name="Lin R."/>
            <person name="Li E."/>
            <person name="Mao Z."/>
            <person name="Ling J."/>
            <person name="Yang Y."/>
            <person name="Yin W.B."/>
            <person name="Xie B."/>
        </authorList>
    </citation>
    <scope>NUCLEOTIDE SEQUENCE [LARGE SCALE GENOMIC DNA]</scope>
    <source>
        <strain evidence="1">170</strain>
    </source>
</reference>
<sequence>MSWETISLAPNAGSSCKLQTSSFDPIGVWSRNDKVSVHAWHGTPSPQAKKSILVLSSGAACRGLHTSFSSSPRHHLFDWGPFGDANVAGVWTFVGAFLHWYSVRPG</sequence>
<organism evidence="1 2">
    <name type="scientific">Pochonia chlamydosporia 170</name>
    <dbReference type="NCBI Taxonomy" id="1380566"/>
    <lineage>
        <taxon>Eukaryota</taxon>
        <taxon>Fungi</taxon>
        <taxon>Dikarya</taxon>
        <taxon>Ascomycota</taxon>
        <taxon>Pezizomycotina</taxon>
        <taxon>Sordariomycetes</taxon>
        <taxon>Hypocreomycetidae</taxon>
        <taxon>Hypocreales</taxon>
        <taxon>Clavicipitaceae</taxon>
        <taxon>Pochonia</taxon>
    </lineage>
</organism>
<proteinExistence type="predicted"/>
<dbReference type="Proteomes" id="UP000078397">
    <property type="component" value="Unassembled WGS sequence"/>
</dbReference>
<evidence type="ECO:0000313" key="1">
    <source>
        <dbReference type="EMBL" id="OAQ68054.2"/>
    </source>
</evidence>
<dbReference type="KEGG" id="pchm:VFPPC_15774"/>
<dbReference type="AlphaFoldDB" id="A0A179FR27"/>
<name>A0A179FR27_METCM</name>
<keyword evidence="2" id="KW-1185">Reference proteome</keyword>
<accession>A0A179FR27</accession>
<protein>
    <submittedName>
        <fullName evidence="1">Uncharacterized protein</fullName>
    </submittedName>
</protein>
<gene>
    <name evidence="1" type="ORF">VFPPC_15774</name>
</gene>
<dbReference type="GeneID" id="28857521"/>
<evidence type="ECO:0000313" key="2">
    <source>
        <dbReference type="Proteomes" id="UP000078397"/>
    </source>
</evidence>